<keyword evidence="3" id="KW-1185">Reference proteome</keyword>
<sequence>MGWQIWEQLKSKLPRTQDPIINLQGRKSKLPKQGDASCQMWAGESTQVPEDGNYVAEPQGESSSSIKNQEFPTRPSWDFWKKMYLRESQNYQRRSQQIDIKNKPGEQTSDENGKAFSLDSDLEFHQQLPQGEKPCVCILSSRDSALPQKKEERTTEFQVSCVFISCLAVSGCVFSDFSEDER</sequence>
<dbReference type="Proteomes" id="UP000299084">
    <property type="component" value="Unassembled WGS sequence"/>
</dbReference>
<feature type="compositionally biased region" description="Polar residues" evidence="1">
    <location>
        <begin position="60"/>
        <end position="71"/>
    </location>
</feature>
<dbReference type="AlphaFoldDB" id="A0A5N4DSN1"/>
<feature type="region of interest" description="Disordered" evidence="1">
    <location>
        <begin position="46"/>
        <end position="73"/>
    </location>
</feature>
<organism evidence="2 3">
    <name type="scientific">Camelus dromedarius</name>
    <name type="common">Dromedary</name>
    <name type="synonym">Arabian camel</name>
    <dbReference type="NCBI Taxonomy" id="9838"/>
    <lineage>
        <taxon>Eukaryota</taxon>
        <taxon>Metazoa</taxon>
        <taxon>Chordata</taxon>
        <taxon>Craniata</taxon>
        <taxon>Vertebrata</taxon>
        <taxon>Euteleostomi</taxon>
        <taxon>Mammalia</taxon>
        <taxon>Eutheria</taxon>
        <taxon>Laurasiatheria</taxon>
        <taxon>Artiodactyla</taxon>
        <taxon>Tylopoda</taxon>
        <taxon>Camelidae</taxon>
        <taxon>Camelus</taxon>
    </lineage>
</organism>
<evidence type="ECO:0000313" key="3">
    <source>
        <dbReference type="Proteomes" id="UP000299084"/>
    </source>
</evidence>
<evidence type="ECO:0000256" key="1">
    <source>
        <dbReference type="SAM" id="MobiDB-lite"/>
    </source>
</evidence>
<feature type="region of interest" description="Disordered" evidence="1">
    <location>
        <begin position="91"/>
        <end position="114"/>
    </location>
</feature>
<proteinExistence type="predicted"/>
<reference evidence="2 3" key="1">
    <citation type="journal article" date="2019" name="Mol. Ecol. Resour.">
        <title>Improving Illumina assemblies with Hi-C and long reads: an example with the North African dromedary.</title>
        <authorList>
            <person name="Elbers J.P."/>
            <person name="Rogers M.F."/>
            <person name="Perelman P.L."/>
            <person name="Proskuryakova A.A."/>
            <person name="Serdyukova N.A."/>
            <person name="Johnson W.E."/>
            <person name="Horin P."/>
            <person name="Corander J."/>
            <person name="Murphy D."/>
            <person name="Burger P.A."/>
        </authorList>
    </citation>
    <scope>NUCLEOTIDE SEQUENCE [LARGE SCALE GENOMIC DNA]</scope>
    <source>
        <strain evidence="2">Drom800</strain>
        <tissue evidence="2">Blood</tissue>
    </source>
</reference>
<comment type="caution">
    <text evidence="2">The sequence shown here is derived from an EMBL/GenBank/DDBJ whole genome shotgun (WGS) entry which is preliminary data.</text>
</comment>
<protein>
    <submittedName>
        <fullName evidence="2">Zinc finger protein 233</fullName>
    </submittedName>
</protein>
<name>A0A5N4DSN1_CAMDR</name>
<evidence type="ECO:0000313" key="2">
    <source>
        <dbReference type="EMBL" id="KAB1274142.1"/>
    </source>
</evidence>
<dbReference type="EMBL" id="JWIN03000009">
    <property type="protein sequence ID" value="KAB1274142.1"/>
    <property type="molecule type" value="Genomic_DNA"/>
</dbReference>
<accession>A0A5N4DSN1</accession>
<gene>
    <name evidence="2" type="ORF">Cadr_000011829</name>
</gene>